<dbReference type="RefSeq" id="WP_109283002.1">
    <property type="nucleotide sequence ID" value="NZ_JBFAUK010000003.1"/>
</dbReference>
<dbReference type="PANTHER" id="PTHR30486">
    <property type="entry name" value="TWITCHING MOTILITY PROTEIN PILT"/>
    <property type="match status" value="1"/>
</dbReference>
<organism evidence="3 4">
    <name type="scientific">Streptomyces orinoci</name>
    <name type="common">Streptoverticillium orinoci</name>
    <dbReference type="NCBI Taxonomy" id="67339"/>
    <lineage>
        <taxon>Bacteria</taxon>
        <taxon>Bacillati</taxon>
        <taxon>Actinomycetota</taxon>
        <taxon>Actinomycetes</taxon>
        <taxon>Kitasatosporales</taxon>
        <taxon>Streptomycetaceae</taxon>
        <taxon>Streptomyces</taxon>
    </lineage>
</organism>
<dbReference type="EMBL" id="JBFAUK010000003">
    <property type="protein sequence ID" value="MEV5505800.1"/>
    <property type="molecule type" value="Genomic_DNA"/>
</dbReference>
<dbReference type="InterPro" id="IPR027417">
    <property type="entry name" value="P-loop_NTPase"/>
</dbReference>
<dbReference type="SUPFAM" id="SSF52540">
    <property type="entry name" value="P-loop containing nucleoside triphosphate hydrolases"/>
    <property type="match status" value="1"/>
</dbReference>
<keyword evidence="4" id="KW-1185">Reference proteome</keyword>
<gene>
    <name evidence="3" type="ORF">AB0L16_04890</name>
</gene>
<dbReference type="InterPro" id="IPR001482">
    <property type="entry name" value="T2SS/T4SS_dom"/>
</dbReference>
<sequence>MSLRARLNTPETGRGAHEENHLVAAYRAKLLEEIDLAEMSPLAATERRVRLERVLGHIISREGPVLSTHERSQLIRRVVDEALGLGILEPLLEDASITEIMVNGPDQVFVERAGRVERLPLRFASEEQLMQTIERIVSTVNRRVDESNPMVDARLPSGERVNVIIPPLALSGPTLTIRRFPRAYTLSELISLGSLDEQMLLLLSALVRAKFNIIVSGATGAGKTTLLNALSGLIPEGERIITIEDSAELRLQQQHVITLEARPPNIEGKGQITIRDLVRNSLRMRPDRIVVGEVRGGETLDMLQAMSTGHDGSLATVHANSAEDALMRLQTLASMSEVDIPFPALKDQINSAVDVIVQLARSADGSRRISEIAILHSRGREDYKIATVCRFQPWPLGSDGVVRGEFGYYPLPPRVAERLHLKNEPVPPAFGVAATEEQLTSRQAR</sequence>
<dbReference type="InterPro" id="IPR050921">
    <property type="entry name" value="T4SS_GSP_E_ATPase"/>
</dbReference>
<comment type="caution">
    <text evidence="3">The sequence shown here is derived from an EMBL/GenBank/DDBJ whole genome shotgun (WGS) entry which is preliminary data.</text>
</comment>
<comment type="similarity">
    <text evidence="1">Belongs to the GSP E family.</text>
</comment>
<evidence type="ECO:0000313" key="4">
    <source>
        <dbReference type="Proteomes" id="UP001552594"/>
    </source>
</evidence>
<evidence type="ECO:0000313" key="3">
    <source>
        <dbReference type="EMBL" id="MEV5505800.1"/>
    </source>
</evidence>
<dbReference type="CDD" id="cd01130">
    <property type="entry name" value="VirB11-like_ATPase"/>
    <property type="match status" value="1"/>
</dbReference>
<reference evidence="3 4" key="1">
    <citation type="submission" date="2024-06" db="EMBL/GenBank/DDBJ databases">
        <title>The Natural Products Discovery Center: Release of the First 8490 Sequenced Strains for Exploring Actinobacteria Biosynthetic Diversity.</title>
        <authorList>
            <person name="Kalkreuter E."/>
            <person name="Kautsar S.A."/>
            <person name="Yang D."/>
            <person name="Bader C.D."/>
            <person name="Teijaro C.N."/>
            <person name="Fluegel L."/>
            <person name="Davis C.M."/>
            <person name="Simpson J.R."/>
            <person name="Lauterbach L."/>
            <person name="Steele A.D."/>
            <person name="Gui C."/>
            <person name="Meng S."/>
            <person name="Li G."/>
            <person name="Viehrig K."/>
            <person name="Ye F."/>
            <person name="Su P."/>
            <person name="Kiefer A.F."/>
            <person name="Nichols A."/>
            <person name="Cepeda A.J."/>
            <person name="Yan W."/>
            <person name="Fan B."/>
            <person name="Jiang Y."/>
            <person name="Adhikari A."/>
            <person name="Zheng C.-J."/>
            <person name="Schuster L."/>
            <person name="Cowan T.M."/>
            <person name="Smanski M.J."/>
            <person name="Chevrette M.G."/>
            <person name="De Carvalho L.P.S."/>
            <person name="Shen B."/>
        </authorList>
    </citation>
    <scope>NUCLEOTIDE SEQUENCE [LARGE SCALE GENOMIC DNA]</scope>
    <source>
        <strain evidence="3 4">NPDC052347</strain>
    </source>
</reference>
<dbReference type="PANTHER" id="PTHR30486:SF15">
    <property type="entry name" value="TYPE II_IV SECRETION SYSTEM ATPASE"/>
    <property type="match status" value="1"/>
</dbReference>
<name>A0ABV3JSP0_STRON</name>
<dbReference type="Pfam" id="PF00437">
    <property type="entry name" value="T2SSE"/>
    <property type="match status" value="1"/>
</dbReference>
<feature type="domain" description="Bacterial type II secretion system protein E" evidence="2">
    <location>
        <begin position="83"/>
        <end position="365"/>
    </location>
</feature>
<evidence type="ECO:0000256" key="1">
    <source>
        <dbReference type="ARBA" id="ARBA00006611"/>
    </source>
</evidence>
<dbReference type="Proteomes" id="UP001552594">
    <property type="component" value="Unassembled WGS sequence"/>
</dbReference>
<proteinExistence type="inferred from homology"/>
<protein>
    <submittedName>
        <fullName evidence="3">CpaF family protein</fullName>
    </submittedName>
</protein>
<dbReference type="Gene3D" id="3.30.450.380">
    <property type="match status" value="1"/>
</dbReference>
<evidence type="ECO:0000259" key="2">
    <source>
        <dbReference type="Pfam" id="PF00437"/>
    </source>
</evidence>
<dbReference type="Gene3D" id="3.40.50.300">
    <property type="entry name" value="P-loop containing nucleotide triphosphate hydrolases"/>
    <property type="match status" value="1"/>
</dbReference>
<accession>A0ABV3JSP0</accession>